<dbReference type="AlphaFoldDB" id="A0A9W4DU53"/>
<gene>
    <name evidence="3" type="ORF">SCOCK_60087</name>
</gene>
<feature type="domain" description="Hemerythrin-like" evidence="2">
    <location>
        <begin position="56"/>
        <end position="193"/>
    </location>
</feature>
<dbReference type="Gene3D" id="1.20.120.520">
    <property type="entry name" value="nmb1532 protein domain like"/>
    <property type="match status" value="1"/>
</dbReference>
<dbReference type="Pfam" id="PF01814">
    <property type="entry name" value="Hemerythrin"/>
    <property type="match status" value="1"/>
</dbReference>
<accession>A0A9W4DU53</accession>
<protein>
    <submittedName>
        <fullName evidence="3">Enzyme</fullName>
        <ecNumber evidence="3">1.1.98.-</ecNumber>
    </submittedName>
</protein>
<sequence>MVLEGEERDRLYAEQSAIIPSFGEYQAKTSRVIPVVALNKLDLSVSGERNTMIGRQLIAHHDDLRGALASVRAEIDAALNGATPSVDVSTFDLGAQLRGHCLRFCYDLQMHHTREDGSFTAFEQQFPELRPAISRLREEHHAVERALAGLEELIVRRLSGDASDAERLRAELDRTVAGLEAHFAYEEESLLPAVNVTRAR</sequence>
<proteinExistence type="predicted"/>
<dbReference type="CDD" id="cd12108">
    <property type="entry name" value="Hr-like"/>
    <property type="match status" value="1"/>
</dbReference>
<organism evidence="3 4">
    <name type="scientific">Actinacidiphila cocklensis</name>
    <dbReference type="NCBI Taxonomy" id="887465"/>
    <lineage>
        <taxon>Bacteria</taxon>
        <taxon>Bacillati</taxon>
        <taxon>Actinomycetota</taxon>
        <taxon>Actinomycetes</taxon>
        <taxon>Kitasatosporales</taxon>
        <taxon>Streptomycetaceae</taxon>
        <taxon>Actinacidiphila</taxon>
    </lineage>
</organism>
<dbReference type="InterPro" id="IPR012312">
    <property type="entry name" value="Hemerythrin-like"/>
</dbReference>
<dbReference type="RefSeq" id="WP_251498375.1">
    <property type="nucleotide sequence ID" value="NZ_CAJSLV010000092.1"/>
</dbReference>
<evidence type="ECO:0000313" key="4">
    <source>
        <dbReference type="Proteomes" id="UP001152519"/>
    </source>
</evidence>
<dbReference type="EC" id="1.1.98.-" evidence="3"/>
<feature type="coiled-coil region" evidence="1">
    <location>
        <begin position="133"/>
        <end position="182"/>
    </location>
</feature>
<keyword evidence="4" id="KW-1185">Reference proteome</keyword>
<dbReference type="Proteomes" id="UP001152519">
    <property type="component" value="Unassembled WGS sequence"/>
</dbReference>
<evidence type="ECO:0000256" key="1">
    <source>
        <dbReference type="SAM" id="Coils"/>
    </source>
</evidence>
<dbReference type="GO" id="GO:0016491">
    <property type="term" value="F:oxidoreductase activity"/>
    <property type="evidence" value="ECO:0007669"/>
    <property type="project" value="UniProtKB-KW"/>
</dbReference>
<keyword evidence="3" id="KW-0560">Oxidoreductase</keyword>
<evidence type="ECO:0000313" key="3">
    <source>
        <dbReference type="EMBL" id="CAG6397754.1"/>
    </source>
</evidence>
<dbReference type="InterPro" id="IPR012349">
    <property type="entry name" value="Split_barrel_FMN-bd"/>
</dbReference>
<dbReference type="EMBL" id="CAJSLV010000092">
    <property type="protein sequence ID" value="CAG6397754.1"/>
    <property type="molecule type" value="Genomic_DNA"/>
</dbReference>
<reference evidence="3" key="1">
    <citation type="submission" date="2021-05" db="EMBL/GenBank/DDBJ databases">
        <authorList>
            <person name="Arsene-Ploetze F."/>
        </authorList>
    </citation>
    <scope>NUCLEOTIDE SEQUENCE</scope>
    <source>
        <strain evidence="3">DSM 42138</strain>
    </source>
</reference>
<keyword evidence="1" id="KW-0175">Coiled coil</keyword>
<name>A0A9W4DU53_9ACTN</name>
<evidence type="ECO:0000259" key="2">
    <source>
        <dbReference type="Pfam" id="PF01814"/>
    </source>
</evidence>
<comment type="caution">
    <text evidence="3">The sequence shown here is derived from an EMBL/GenBank/DDBJ whole genome shotgun (WGS) entry which is preliminary data.</text>
</comment>
<dbReference type="Gene3D" id="2.30.110.10">
    <property type="entry name" value="Electron Transport, Fmn-binding Protein, Chain A"/>
    <property type="match status" value="1"/>
</dbReference>